<protein>
    <submittedName>
        <fullName evidence="2">Uncharacterized protein</fullName>
    </submittedName>
</protein>
<name>A0A427A573_ENSVE</name>
<dbReference type="EMBL" id="AMZH03003722">
    <property type="protein sequence ID" value="RRT71390.1"/>
    <property type="molecule type" value="Genomic_DNA"/>
</dbReference>
<dbReference type="AlphaFoldDB" id="A0A427A573"/>
<feature type="region of interest" description="Disordered" evidence="1">
    <location>
        <begin position="1"/>
        <end position="23"/>
    </location>
</feature>
<comment type="caution">
    <text evidence="2">The sequence shown here is derived from an EMBL/GenBank/DDBJ whole genome shotgun (WGS) entry which is preliminary data.</text>
</comment>
<evidence type="ECO:0000313" key="3">
    <source>
        <dbReference type="Proteomes" id="UP000287651"/>
    </source>
</evidence>
<accession>A0A427A573</accession>
<sequence length="67" mass="7572">MSPGMGSEEDDRGSPFSPSASASRPRLVIKEMVLRNFKSYAGEQRIGPFHKVRRLVRFQEIVDSVSF</sequence>
<evidence type="ECO:0000256" key="1">
    <source>
        <dbReference type="SAM" id="MobiDB-lite"/>
    </source>
</evidence>
<dbReference type="Proteomes" id="UP000287651">
    <property type="component" value="Unassembled WGS sequence"/>
</dbReference>
<gene>
    <name evidence="2" type="ORF">B296_00019682</name>
</gene>
<evidence type="ECO:0000313" key="2">
    <source>
        <dbReference type="EMBL" id="RRT71390.1"/>
    </source>
</evidence>
<proteinExistence type="predicted"/>
<feature type="compositionally biased region" description="Low complexity" evidence="1">
    <location>
        <begin position="14"/>
        <end position="23"/>
    </location>
</feature>
<reference evidence="2 3" key="1">
    <citation type="journal article" date="2014" name="Agronomy (Basel)">
        <title>A Draft Genome Sequence for Ensete ventricosum, the Drought-Tolerant Tree Against Hunger.</title>
        <authorList>
            <person name="Harrison J."/>
            <person name="Moore K.A."/>
            <person name="Paszkiewicz K."/>
            <person name="Jones T."/>
            <person name="Grant M."/>
            <person name="Ambacheew D."/>
            <person name="Muzemil S."/>
            <person name="Studholme D.J."/>
        </authorList>
    </citation>
    <scope>NUCLEOTIDE SEQUENCE [LARGE SCALE GENOMIC DNA]</scope>
</reference>
<organism evidence="2 3">
    <name type="scientific">Ensete ventricosum</name>
    <name type="common">Abyssinian banana</name>
    <name type="synonym">Musa ensete</name>
    <dbReference type="NCBI Taxonomy" id="4639"/>
    <lineage>
        <taxon>Eukaryota</taxon>
        <taxon>Viridiplantae</taxon>
        <taxon>Streptophyta</taxon>
        <taxon>Embryophyta</taxon>
        <taxon>Tracheophyta</taxon>
        <taxon>Spermatophyta</taxon>
        <taxon>Magnoliopsida</taxon>
        <taxon>Liliopsida</taxon>
        <taxon>Zingiberales</taxon>
        <taxon>Musaceae</taxon>
        <taxon>Ensete</taxon>
    </lineage>
</organism>